<dbReference type="GO" id="GO:0046872">
    <property type="term" value="F:metal ion binding"/>
    <property type="evidence" value="ECO:0007669"/>
    <property type="project" value="UniProtKB-KW"/>
</dbReference>
<dbReference type="SUPFAM" id="SSF158745">
    <property type="entry name" value="LanC-like"/>
    <property type="match status" value="1"/>
</dbReference>
<dbReference type="GO" id="GO:0005975">
    <property type="term" value="P:carbohydrate metabolic process"/>
    <property type="evidence" value="ECO:0007669"/>
    <property type="project" value="InterPro"/>
</dbReference>
<comment type="caution">
    <text evidence="4">The sequence shown here is derived from an EMBL/GenBank/DDBJ whole genome shotgun (WGS) entry which is preliminary data.</text>
</comment>
<evidence type="ECO:0000313" key="4">
    <source>
        <dbReference type="EMBL" id="KAG0714984.1"/>
    </source>
</evidence>
<dbReference type="InterPro" id="IPR007822">
    <property type="entry name" value="LANC-like"/>
</dbReference>
<dbReference type="CDD" id="cd04794">
    <property type="entry name" value="euk_LANCL"/>
    <property type="match status" value="1"/>
</dbReference>
<evidence type="ECO:0000256" key="2">
    <source>
        <dbReference type="PIRSR" id="PIRSR607822-1"/>
    </source>
</evidence>
<sequence length="411" mass="46439">MSGHVSRRDDRHFHNDFPSDIGDNKDRIMDSDKKKLSGEYLEQIEKNLKVLQKTLDEQVAKGDEEDDYSVYTGTSGYSLLYLRLAQRKEDTTYMKKASSILKSNLRHLKGRRPSFLCGDLGPLALAAVLHHREGDAERAEDCITRIKQMKKEMLNPTSGLPDEMLYGRAGFLYALLLLQKEVGRSAVEDSLVRGVIDAMLESGRTLARKRKSSAPLMYQWHDSDYLGAAHGTSGILYMLMQAKEFLTSQELEEVVKPTVDYLVSLVFPSGNFPSSLGSDRDRLVHWCHGAPGSVYLFAKAYQVFGNENYLEEAKRAGKCVWERGILRKGYSLCHGTAGNGYALLYLYQVTREPRYLYQAAQFGVWCQDYGIRGCHTADRPYSLFEGLAGMLCFLVDLEDPENARFPAFALE</sequence>
<gene>
    <name evidence="4" type="primary">Lancl2</name>
    <name evidence="4" type="ORF">GWK47_013029</name>
</gene>
<evidence type="ECO:0000256" key="3">
    <source>
        <dbReference type="SAM" id="MobiDB-lite"/>
    </source>
</evidence>
<dbReference type="PANTHER" id="PTHR12736">
    <property type="entry name" value="LANC-LIKE PROTEIN"/>
    <property type="match status" value="1"/>
</dbReference>
<proteinExistence type="inferred from homology"/>
<protein>
    <submittedName>
        <fullName evidence="4">LanC-like protein 2</fullName>
    </submittedName>
</protein>
<name>A0A8J4XYA0_CHIOP</name>
<dbReference type="Proteomes" id="UP000770661">
    <property type="component" value="Unassembled WGS sequence"/>
</dbReference>
<organism evidence="4 5">
    <name type="scientific">Chionoecetes opilio</name>
    <name type="common">Atlantic snow crab</name>
    <name type="synonym">Cancer opilio</name>
    <dbReference type="NCBI Taxonomy" id="41210"/>
    <lineage>
        <taxon>Eukaryota</taxon>
        <taxon>Metazoa</taxon>
        <taxon>Ecdysozoa</taxon>
        <taxon>Arthropoda</taxon>
        <taxon>Crustacea</taxon>
        <taxon>Multicrustacea</taxon>
        <taxon>Malacostraca</taxon>
        <taxon>Eumalacostraca</taxon>
        <taxon>Eucarida</taxon>
        <taxon>Decapoda</taxon>
        <taxon>Pleocyemata</taxon>
        <taxon>Brachyura</taxon>
        <taxon>Eubrachyura</taxon>
        <taxon>Majoidea</taxon>
        <taxon>Majidae</taxon>
        <taxon>Chionoecetes</taxon>
    </lineage>
</organism>
<dbReference type="GO" id="GO:0005886">
    <property type="term" value="C:plasma membrane"/>
    <property type="evidence" value="ECO:0007669"/>
    <property type="project" value="TreeGrafter"/>
</dbReference>
<dbReference type="PANTHER" id="PTHR12736:SF21">
    <property type="entry name" value="LANC-LIKE PROTEIN 2"/>
    <property type="match status" value="1"/>
</dbReference>
<reference evidence="4" key="1">
    <citation type="submission" date="2020-07" db="EMBL/GenBank/DDBJ databases">
        <title>The High-quality genome of the commercially important snow crab, Chionoecetes opilio.</title>
        <authorList>
            <person name="Jeong J.-H."/>
            <person name="Ryu S."/>
        </authorList>
    </citation>
    <scope>NUCLEOTIDE SEQUENCE</scope>
    <source>
        <strain evidence="4">MADBK_172401_WGS</strain>
        <tissue evidence="4">Digestive gland</tissue>
    </source>
</reference>
<feature type="binding site" evidence="2">
    <location>
        <position position="334"/>
    </location>
    <ligand>
        <name>Zn(2+)</name>
        <dbReference type="ChEBI" id="CHEBI:29105"/>
    </ligand>
</feature>
<dbReference type="InterPro" id="IPR020464">
    <property type="entry name" value="LanC-like_prot_euk"/>
</dbReference>
<dbReference type="InterPro" id="IPR012341">
    <property type="entry name" value="6hp_glycosidase-like_sf"/>
</dbReference>
<dbReference type="PRINTS" id="PR01951">
    <property type="entry name" value="LANCEUKARYTE"/>
</dbReference>
<evidence type="ECO:0000313" key="5">
    <source>
        <dbReference type="Proteomes" id="UP000770661"/>
    </source>
</evidence>
<accession>A0A8J4XYA0</accession>
<comment type="similarity">
    <text evidence="1">Belongs to the LanC-like protein family.</text>
</comment>
<feature type="binding site" evidence="2">
    <location>
        <position position="287"/>
    </location>
    <ligand>
        <name>Zn(2+)</name>
        <dbReference type="ChEBI" id="CHEBI:29105"/>
    </ligand>
</feature>
<keyword evidence="2" id="KW-0479">Metal-binding</keyword>
<dbReference type="PRINTS" id="PR01950">
    <property type="entry name" value="LANCSUPER"/>
</dbReference>
<dbReference type="AlphaFoldDB" id="A0A8J4XYA0"/>
<feature type="binding site" evidence="2">
    <location>
        <position position="333"/>
    </location>
    <ligand>
        <name>Zn(2+)</name>
        <dbReference type="ChEBI" id="CHEBI:29105"/>
    </ligand>
</feature>
<dbReference type="GO" id="GO:0031179">
    <property type="term" value="P:peptide modification"/>
    <property type="evidence" value="ECO:0007669"/>
    <property type="project" value="InterPro"/>
</dbReference>
<keyword evidence="2" id="KW-0862">Zinc</keyword>
<dbReference type="Pfam" id="PF05147">
    <property type="entry name" value="LANC_like"/>
    <property type="match status" value="1"/>
</dbReference>
<keyword evidence="5" id="KW-1185">Reference proteome</keyword>
<dbReference type="OrthoDB" id="10257263at2759"/>
<dbReference type="SMART" id="SM01260">
    <property type="entry name" value="LANC_like"/>
    <property type="match status" value="1"/>
</dbReference>
<dbReference type="EMBL" id="JACEEZ010020120">
    <property type="protein sequence ID" value="KAG0714984.1"/>
    <property type="molecule type" value="Genomic_DNA"/>
</dbReference>
<evidence type="ECO:0000256" key="1">
    <source>
        <dbReference type="ARBA" id="ARBA00007179"/>
    </source>
</evidence>
<feature type="region of interest" description="Disordered" evidence="3">
    <location>
        <begin position="1"/>
        <end position="29"/>
    </location>
</feature>
<dbReference type="Gene3D" id="1.50.10.10">
    <property type="match status" value="1"/>
</dbReference>